<dbReference type="EMBL" id="JRRC01011969">
    <property type="protein sequence ID" value="KHF97588.1"/>
    <property type="molecule type" value="Genomic_DNA"/>
</dbReference>
<keyword evidence="2" id="KW-1185">Reference proteome</keyword>
<accession>A0A0B0MDU3</accession>
<proteinExistence type="predicted"/>
<name>A0A0B0MDU3_GOSAR</name>
<comment type="caution">
    <text evidence="1">The sequence shown here is derived from an EMBL/GenBank/DDBJ whole genome shotgun (WGS) entry which is preliminary data.</text>
</comment>
<evidence type="ECO:0000313" key="2">
    <source>
        <dbReference type="Proteomes" id="UP000032142"/>
    </source>
</evidence>
<evidence type="ECO:0000313" key="1">
    <source>
        <dbReference type="EMBL" id="KHF97588.1"/>
    </source>
</evidence>
<dbReference type="Proteomes" id="UP000032142">
    <property type="component" value="Unassembled WGS sequence"/>
</dbReference>
<sequence length="15" mass="1769">MYLGHVKHAPNFKLN</sequence>
<reference evidence="2" key="1">
    <citation type="submission" date="2014-09" db="EMBL/GenBank/DDBJ databases">
        <authorList>
            <person name="Mudge J."/>
            <person name="Ramaraj T."/>
            <person name="Lindquist I.E."/>
            <person name="Bharti A.K."/>
            <person name="Sundararajan A."/>
            <person name="Cameron C.T."/>
            <person name="Woodward J.E."/>
            <person name="May G.D."/>
            <person name="Brubaker C."/>
            <person name="Broadhvest J."/>
            <person name="Wilkins T.A."/>
        </authorList>
    </citation>
    <scope>NUCLEOTIDE SEQUENCE</scope>
    <source>
        <strain evidence="2">cv. AKA8401</strain>
    </source>
</reference>
<gene>
    <name evidence="1" type="ORF">F383_37032</name>
</gene>
<organism evidence="1 2">
    <name type="scientific">Gossypium arboreum</name>
    <name type="common">Tree cotton</name>
    <name type="synonym">Gossypium nanking</name>
    <dbReference type="NCBI Taxonomy" id="29729"/>
    <lineage>
        <taxon>Eukaryota</taxon>
        <taxon>Viridiplantae</taxon>
        <taxon>Streptophyta</taxon>
        <taxon>Embryophyta</taxon>
        <taxon>Tracheophyta</taxon>
        <taxon>Spermatophyta</taxon>
        <taxon>Magnoliopsida</taxon>
        <taxon>eudicotyledons</taxon>
        <taxon>Gunneridae</taxon>
        <taxon>Pentapetalae</taxon>
        <taxon>rosids</taxon>
        <taxon>malvids</taxon>
        <taxon>Malvales</taxon>
        <taxon>Malvaceae</taxon>
        <taxon>Malvoideae</taxon>
        <taxon>Gossypium</taxon>
    </lineage>
</organism>
<protein>
    <submittedName>
        <fullName evidence="1">Uncharacterized protein</fullName>
    </submittedName>
</protein>